<proteinExistence type="predicted"/>
<evidence type="ECO:0000313" key="1">
    <source>
        <dbReference type="EMBL" id="SDQ87847.1"/>
    </source>
</evidence>
<gene>
    <name evidence="1" type="ORF">SAMN04490195_2190</name>
</gene>
<dbReference type="RefSeq" id="WP_090321293.1">
    <property type="nucleotide sequence ID" value="NZ_FNKJ01000003.1"/>
</dbReference>
<dbReference type="Proteomes" id="UP000199570">
    <property type="component" value="Unassembled WGS sequence"/>
</dbReference>
<evidence type="ECO:0000313" key="2">
    <source>
        <dbReference type="Proteomes" id="UP000199570"/>
    </source>
</evidence>
<sequence>MSEEPFGLDQLYRAIEQHLVTELPGVRAVTAWPKIEDRVALPAVFLEMAEFEPGTDIGTGETTLVCKFEARIVVDPIQRHHHQQAVQLATQLALILRAQTWGLEVEPAVFIQAGQDWTRPELDGYTVWLVEWSQQIYLGPQQWPWPDEPPGSLWLGFNNDTKEQFFPADDVP</sequence>
<organism evidence="1 2">
    <name type="scientific">Pseudomonas moorei</name>
    <dbReference type="NCBI Taxonomy" id="395599"/>
    <lineage>
        <taxon>Bacteria</taxon>
        <taxon>Pseudomonadati</taxon>
        <taxon>Pseudomonadota</taxon>
        <taxon>Gammaproteobacteria</taxon>
        <taxon>Pseudomonadales</taxon>
        <taxon>Pseudomonadaceae</taxon>
        <taxon>Pseudomonas</taxon>
    </lineage>
</organism>
<dbReference type="OrthoDB" id="5464992at2"/>
<accession>A0A1H1EGK5</accession>
<evidence type="ECO:0008006" key="3">
    <source>
        <dbReference type="Google" id="ProtNLM"/>
    </source>
</evidence>
<keyword evidence="2" id="KW-1185">Reference proteome</keyword>
<dbReference type="EMBL" id="FNKJ01000003">
    <property type="protein sequence ID" value="SDQ87847.1"/>
    <property type="molecule type" value="Genomic_DNA"/>
</dbReference>
<dbReference type="AlphaFoldDB" id="A0A1H1EGK5"/>
<name>A0A1H1EGK5_9PSED</name>
<reference evidence="2" key="1">
    <citation type="submission" date="2016-10" db="EMBL/GenBank/DDBJ databases">
        <authorList>
            <person name="Varghese N."/>
            <person name="Submissions S."/>
        </authorList>
    </citation>
    <scope>NUCLEOTIDE SEQUENCE [LARGE SCALE GENOMIC DNA]</scope>
    <source>
        <strain evidence="2">BS3775</strain>
    </source>
</reference>
<protein>
    <recommendedName>
        <fullName evidence="3">Phage protein</fullName>
    </recommendedName>
</protein>